<dbReference type="PANTHER" id="PTHR32438">
    <property type="entry name" value="4-ALPHA-GLUCANOTRANSFERASE DPE1, CHLOROPLASTIC/AMYLOPLASTIC"/>
    <property type="match status" value="1"/>
</dbReference>
<evidence type="ECO:0000256" key="8">
    <source>
        <dbReference type="ARBA" id="ARBA00031423"/>
    </source>
</evidence>
<dbReference type="Proteomes" id="UP000002383">
    <property type="component" value="Chromosome"/>
</dbReference>
<dbReference type="NCBIfam" id="TIGR00217">
    <property type="entry name" value="malQ"/>
    <property type="match status" value="1"/>
</dbReference>
<dbReference type="AlphaFoldDB" id="B8GTQ7"/>
<keyword evidence="12" id="KW-1185">Reference proteome</keyword>
<keyword evidence="5 10" id="KW-0328">Glycosyltransferase</keyword>
<dbReference type="InterPro" id="IPR017853">
    <property type="entry name" value="GH"/>
</dbReference>
<evidence type="ECO:0000256" key="5">
    <source>
        <dbReference type="ARBA" id="ARBA00022676"/>
    </source>
</evidence>
<dbReference type="CAZy" id="GH77">
    <property type="family name" value="Glycoside Hydrolase Family 77"/>
</dbReference>
<evidence type="ECO:0000313" key="11">
    <source>
        <dbReference type="EMBL" id="ACL73151.1"/>
    </source>
</evidence>
<comment type="catalytic activity">
    <reaction evidence="1 10">
        <text>Transfers a segment of a (1-&gt;4)-alpha-D-glucan to a new position in an acceptor, which may be glucose or a (1-&gt;4)-alpha-D-glucan.</text>
        <dbReference type="EC" id="2.4.1.25"/>
    </reaction>
</comment>
<evidence type="ECO:0000256" key="9">
    <source>
        <dbReference type="ARBA" id="ARBA00031501"/>
    </source>
</evidence>
<dbReference type="NCBIfam" id="NF011080">
    <property type="entry name" value="PRK14508.1-3"/>
    <property type="match status" value="1"/>
</dbReference>
<dbReference type="EMBL" id="CP001339">
    <property type="protein sequence ID" value="ACL73151.1"/>
    <property type="molecule type" value="Genomic_DNA"/>
</dbReference>
<dbReference type="eggNOG" id="COG1640">
    <property type="taxonomic scope" value="Bacteria"/>
</dbReference>
<sequence length="495" mass="56239">MSQEPSEGRSPLDQRRAGVLLHPTSLPGPGDVGTLGPDALRFLEFLAASGMSVWQMLPLSQPHDGGSPYQCMSVNAGNIDLICQRSLVDWGWLDAVAESRGRRNPFHCEPLRLAREGFLARATDAEHELYREFVQRHGHWLEDYALYLALKQEHGGAPWWAWDEPLRDRHLGALRQTRERLDEVLDQYRFDQFVFYRQWGQLRQAARARGILLFGDMPIFVAHDSADVWAHRHLFDLDHDGQPVSVAGVPPDYFSETGQRWGNPHYDWAPMEADGFQWWIERIAAQLELVDLIRIDHFRGFEAFWSIPAEEPTAINGQWVQAPGEALFRALKQRFGRLPLVAEDLGVITPEVEALRDGFDLPGMKILQFAFEGGPDNPYLPHNHVENCVVYTGTHDNDTTLGWFEACNPGLQAHVLDYLGQPAEPMPWPLVRSALSSVARLAVVPLQDLLALDGEHRMNVPGTTEGNWNWRFSWDQFEEGLAEKVRGMVEMYGRA</sequence>
<dbReference type="GO" id="GO:0005975">
    <property type="term" value="P:carbohydrate metabolic process"/>
    <property type="evidence" value="ECO:0007669"/>
    <property type="project" value="InterPro"/>
</dbReference>
<evidence type="ECO:0000256" key="3">
    <source>
        <dbReference type="ARBA" id="ARBA00012560"/>
    </source>
</evidence>
<dbReference type="EC" id="2.4.1.25" evidence="3 10"/>
<dbReference type="SUPFAM" id="SSF51445">
    <property type="entry name" value="(Trans)glycosidases"/>
    <property type="match status" value="1"/>
</dbReference>
<evidence type="ECO:0000256" key="4">
    <source>
        <dbReference type="ARBA" id="ARBA00020295"/>
    </source>
</evidence>
<dbReference type="PANTHER" id="PTHR32438:SF5">
    <property type="entry name" value="4-ALPHA-GLUCANOTRANSFERASE DPE1, CHLOROPLASTIC_AMYLOPLASTIC"/>
    <property type="match status" value="1"/>
</dbReference>
<protein>
    <recommendedName>
        <fullName evidence="4 10">4-alpha-glucanotransferase</fullName>
        <ecNumber evidence="3 10">2.4.1.25</ecNumber>
    </recommendedName>
    <alternativeName>
        <fullName evidence="8 10">Amylomaltase</fullName>
    </alternativeName>
    <alternativeName>
        <fullName evidence="9 10">Disproportionating enzyme</fullName>
    </alternativeName>
</protein>
<organism evidence="11 12">
    <name type="scientific">Thioalkalivibrio sulfidiphilus (strain HL-EbGR7)</name>
    <dbReference type="NCBI Taxonomy" id="396588"/>
    <lineage>
        <taxon>Bacteria</taxon>
        <taxon>Pseudomonadati</taxon>
        <taxon>Pseudomonadota</taxon>
        <taxon>Gammaproteobacteria</taxon>
        <taxon>Chromatiales</taxon>
        <taxon>Ectothiorhodospiraceae</taxon>
        <taxon>Thioalkalivibrio</taxon>
    </lineage>
</organism>
<name>B8GTQ7_THISH</name>
<gene>
    <name evidence="11" type="ordered locus">Tgr7_2071</name>
</gene>
<evidence type="ECO:0000256" key="2">
    <source>
        <dbReference type="ARBA" id="ARBA00005684"/>
    </source>
</evidence>
<dbReference type="KEGG" id="tgr:Tgr7_2071"/>
<dbReference type="STRING" id="396588.Tgr7_2071"/>
<comment type="similarity">
    <text evidence="2 10">Belongs to the disproportionating enzyme family.</text>
</comment>
<dbReference type="HOGENOM" id="CLU_014132_1_0_6"/>
<evidence type="ECO:0000256" key="1">
    <source>
        <dbReference type="ARBA" id="ARBA00000439"/>
    </source>
</evidence>
<accession>B8GTQ7</accession>
<reference evidence="11 12" key="1">
    <citation type="journal article" date="2011" name="Stand. Genomic Sci.">
        <title>Complete genome sequence of 'Thioalkalivibrio sulfidophilus' HL-EbGr7.</title>
        <authorList>
            <person name="Muyzer G."/>
            <person name="Sorokin D.Y."/>
            <person name="Mavromatis K."/>
            <person name="Lapidus A."/>
            <person name="Clum A."/>
            <person name="Ivanova N."/>
            <person name="Pati A."/>
            <person name="d'Haeseleer P."/>
            <person name="Woyke T."/>
            <person name="Kyrpides N.C."/>
        </authorList>
    </citation>
    <scope>NUCLEOTIDE SEQUENCE [LARGE SCALE GENOMIC DNA]</scope>
    <source>
        <strain evidence="11 12">HL-EbGR7</strain>
    </source>
</reference>
<keyword evidence="7 10" id="KW-0119">Carbohydrate metabolism</keyword>
<proteinExistence type="inferred from homology"/>
<dbReference type="GO" id="GO:0004134">
    <property type="term" value="F:4-alpha-glucanotransferase activity"/>
    <property type="evidence" value="ECO:0007669"/>
    <property type="project" value="UniProtKB-EC"/>
</dbReference>
<dbReference type="OrthoDB" id="9763489at2"/>
<evidence type="ECO:0000256" key="10">
    <source>
        <dbReference type="RuleBase" id="RU361207"/>
    </source>
</evidence>
<evidence type="ECO:0000256" key="7">
    <source>
        <dbReference type="ARBA" id="ARBA00023277"/>
    </source>
</evidence>
<dbReference type="Gene3D" id="3.20.20.80">
    <property type="entry name" value="Glycosidases"/>
    <property type="match status" value="1"/>
</dbReference>
<evidence type="ECO:0000256" key="6">
    <source>
        <dbReference type="ARBA" id="ARBA00022679"/>
    </source>
</evidence>
<dbReference type="InterPro" id="IPR003385">
    <property type="entry name" value="Glyco_hydro_77"/>
</dbReference>
<evidence type="ECO:0000313" key="12">
    <source>
        <dbReference type="Proteomes" id="UP000002383"/>
    </source>
</evidence>
<dbReference type="Pfam" id="PF02446">
    <property type="entry name" value="Glyco_hydro_77"/>
    <property type="match status" value="1"/>
</dbReference>
<keyword evidence="6 10" id="KW-0808">Transferase</keyword>
<dbReference type="RefSeq" id="WP_012638630.1">
    <property type="nucleotide sequence ID" value="NC_011901.1"/>
</dbReference>